<organism evidence="6 7">
    <name type="scientific">Adineta ricciae</name>
    <name type="common">Rotifer</name>
    <dbReference type="NCBI Taxonomy" id="249248"/>
    <lineage>
        <taxon>Eukaryota</taxon>
        <taxon>Metazoa</taxon>
        <taxon>Spiralia</taxon>
        <taxon>Gnathifera</taxon>
        <taxon>Rotifera</taxon>
        <taxon>Eurotatoria</taxon>
        <taxon>Bdelloidea</taxon>
        <taxon>Adinetida</taxon>
        <taxon>Adinetidae</taxon>
        <taxon>Adineta</taxon>
    </lineage>
</organism>
<comment type="similarity">
    <text evidence="1">Belongs to the peptidase S1 family.</text>
</comment>
<keyword evidence="2 3" id="KW-0732">Signal</keyword>
<dbReference type="InterPro" id="IPR043504">
    <property type="entry name" value="Peptidase_S1_PA_chymotrypsin"/>
</dbReference>
<gene>
    <name evidence="5" type="ORF">EDS130_LOCUS4489</name>
    <name evidence="6" type="ORF">XAT740_LOCUS35621</name>
</gene>
<evidence type="ECO:0000313" key="6">
    <source>
        <dbReference type="EMBL" id="CAF1428103.1"/>
    </source>
</evidence>
<dbReference type="GO" id="GO:0004252">
    <property type="term" value="F:serine-type endopeptidase activity"/>
    <property type="evidence" value="ECO:0007669"/>
    <property type="project" value="InterPro"/>
</dbReference>
<dbReference type="SUPFAM" id="SSF50494">
    <property type="entry name" value="Trypsin-like serine proteases"/>
    <property type="match status" value="1"/>
</dbReference>
<dbReference type="EMBL" id="CAJNOR010003586">
    <property type="protein sequence ID" value="CAF1428103.1"/>
    <property type="molecule type" value="Genomic_DNA"/>
</dbReference>
<dbReference type="PANTHER" id="PTHR15462">
    <property type="entry name" value="SERINE PROTEASE"/>
    <property type="match status" value="1"/>
</dbReference>
<dbReference type="EMBL" id="CAJNOJ010000012">
    <property type="protein sequence ID" value="CAF0793926.1"/>
    <property type="molecule type" value="Genomic_DNA"/>
</dbReference>
<reference evidence="6" key="1">
    <citation type="submission" date="2021-02" db="EMBL/GenBank/DDBJ databases">
        <authorList>
            <person name="Nowell W R."/>
        </authorList>
    </citation>
    <scope>NUCLEOTIDE SEQUENCE</scope>
</reference>
<feature type="domain" description="Peptidase S1" evidence="4">
    <location>
        <begin position="102"/>
        <end position="203"/>
    </location>
</feature>
<dbReference type="GO" id="GO:0006508">
    <property type="term" value="P:proteolysis"/>
    <property type="evidence" value="ECO:0007669"/>
    <property type="project" value="InterPro"/>
</dbReference>
<dbReference type="Proteomes" id="UP000663852">
    <property type="component" value="Unassembled WGS sequence"/>
</dbReference>
<name>A0A815N741_ADIRI</name>
<evidence type="ECO:0000256" key="2">
    <source>
        <dbReference type="ARBA" id="ARBA00022729"/>
    </source>
</evidence>
<feature type="chain" id="PRO_5036412023" description="Peptidase S1 domain-containing protein" evidence="3">
    <location>
        <begin position="20"/>
        <end position="321"/>
    </location>
</feature>
<keyword evidence="7" id="KW-1185">Reference proteome</keyword>
<dbReference type="InterPro" id="IPR001254">
    <property type="entry name" value="Trypsin_dom"/>
</dbReference>
<sequence length="321" mass="34387">MLPSTICLLVLALIGLINSAAINSGSQDVSYDVPIPRGYTREQYVKSVVDYWTSERMASAKPLHPTVSMSPKVFSVKDDEDIGVERVLTPSVASPQTRGANTPPAAGRAFFSMGGNTYVCSGSVVNAANRDTVVTAGHCVFNNTNKEWATNWIFIPDYDSKERPFGTFVSRKLATKQQWKDKGDYNNDVAIVLLNTNEDGRHAQDLTGAFGITLGAPTSAATNAFGFPMNINNGETMSTCASSSKKQSLLLMSSFKGLQITCGMGGGASGGPWLQKYNAATKEGQQVSLTSFSYSLAPGKVHGPHFNTDNIGSLFQENQNA</sequence>
<dbReference type="InterPro" id="IPR050966">
    <property type="entry name" value="Glutamyl_endopeptidase"/>
</dbReference>
<dbReference type="AlphaFoldDB" id="A0A815N741"/>
<comment type="caution">
    <text evidence="6">The sequence shown here is derived from an EMBL/GenBank/DDBJ whole genome shotgun (WGS) entry which is preliminary data.</text>
</comment>
<evidence type="ECO:0000256" key="3">
    <source>
        <dbReference type="SAM" id="SignalP"/>
    </source>
</evidence>
<dbReference type="Pfam" id="PF00089">
    <property type="entry name" value="Trypsin"/>
    <property type="match status" value="1"/>
</dbReference>
<protein>
    <recommendedName>
        <fullName evidence="4">Peptidase S1 domain-containing protein</fullName>
    </recommendedName>
</protein>
<evidence type="ECO:0000313" key="5">
    <source>
        <dbReference type="EMBL" id="CAF0793926.1"/>
    </source>
</evidence>
<dbReference type="InterPro" id="IPR018114">
    <property type="entry name" value="TRYPSIN_HIS"/>
</dbReference>
<dbReference type="Proteomes" id="UP000663828">
    <property type="component" value="Unassembled WGS sequence"/>
</dbReference>
<evidence type="ECO:0000259" key="4">
    <source>
        <dbReference type="Pfam" id="PF00089"/>
    </source>
</evidence>
<dbReference type="Gene3D" id="2.40.10.10">
    <property type="entry name" value="Trypsin-like serine proteases"/>
    <property type="match status" value="2"/>
</dbReference>
<accession>A0A815N741</accession>
<dbReference type="PROSITE" id="PS00134">
    <property type="entry name" value="TRYPSIN_HIS"/>
    <property type="match status" value="1"/>
</dbReference>
<proteinExistence type="inferred from homology"/>
<dbReference type="OrthoDB" id="9985147at2759"/>
<evidence type="ECO:0000313" key="7">
    <source>
        <dbReference type="Proteomes" id="UP000663828"/>
    </source>
</evidence>
<feature type="signal peptide" evidence="3">
    <location>
        <begin position="1"/>
        <end position="19"/>
    </location>
</feature>
<dbReference type="InterPro" id="IPR009003">
    <property type="entry name" value="Peptidase_S1_PA"/>
</dbReference>
<evidence type="ECO:0000256" key="1">
    <source>
        <dbReference type="ARBA" id="ARBA00007664"/>
    </source>
</evidence>